<evidence type="ECO:0000313" key="1">
    <source>
        <dbReference type="EMBL" id="SNT75486.1"/>
    </source>
</evidence>
<organism evidence="1 2">
    <name type="scientific">Amphiplicatus metriothermophilus</name>
    <dbReference type="NCBI Taxonomy" id="1519374"/>
    <lineage>
        <taxon>Bacteria</taxon>
        <taxon>Pseudomonadati</taxon>
        <taxon>Pseudomonadota</taxon>
        <taxon>Alphaproteobacteria</taxon>
        <taxon>Parvularculales</taxon>
        <taxon>Parvularculaceae</taxon>
        <taxon>Amphiplicatus</taxon>
    </lineage>
</organism>
<keyword evidence="2" id="KW-1185">Reference proteome</keyword>
<reference evidence="1 2" key="1">
    <citation type="submission" date="2017-07" db="EMBL/GenBank/DDBJ databases">
        <authorList>
            <person name="Sun Z.S."/>
            <person name="Albrecht U."/>
            <person name="Echele G."/>
            <person name="Lee C.C."/>
        </authorList>
    </citation>
    <scope>NUCLEOTIDE SEQUENCE [LARGE SCALE GENOMIC DNA]</scope>
    <source>
        <strain evidence="1 2">CGMCC 1.12710</strain>
    </source>
</reference>
<dbReference type="Proteomes" id="UP000198346">
    <property type="component" value="Unassembled WGS sequence"/>
</dbReference>
<dbReference type="RefSeq" id="WP_089413182.1">
    <property type="nucleotide sequence ID" value="NZ_FZQA01000008.1"/>
</dbReference>
<protein>
    <submittedName>
        <fullName evidence="1">Uncharacterized protein</fullName>
    </submittedName>
</protein>
<accession>A0A239PZU5</accession>
<dbReference type="EMBL" id="FZQA01000008">
    <property type="protein sequence ID" value="SNT75486.1"/>
    <property type="molecule type" value="Genomic_DNA"/>
</dbReference>
<gene>
    <name evidence="1" type="ORF">SAMN06297382_2764</name>
</gene>
<name>A0A239PZU5_9PROT</name>
<sequence>MTCYNERRSIILWLISQEQALSVWLDQVMASPGEPDLVEKLEKHRRWLVRAIRELEGGA</sequence>
<evidence type="ECO:0000313" key="2">
    <source>
        <dbReference type="Proteomes" id="UP000198346"/>
    </source>
</evidence>
<proteinExistence type="predicted"/>
<dbReference type="AlphaFoldDB" id="A0A239PZU5"/>